<protein>
    <submittedName>
        <fullName evidence="2">Uncharacterized protein</fullName>
    </submittedName>
</protein>
<gene>
    <name evidence="2" type="ORF">NDU88_002365</name>
</gene>
<evidence type="ECO:0000313" key="2">
    <source>
        <dbReference type="EMBL" id="KAJ1193059.1"/>
    </source>
</evidence>
<comment type="caution">
    <text evidence="2">The sequence shown here is derived from an EMBL/GenBank/DDBJ whole genome shotgun (WGS) entry which is preliminary data.</text>
</comment>
<name>A0AAV7UYM7_PLEWA</name>
<dbReference type="EMBL" id="JANPWB010000004">
    <property type="protein sequence ID" value="KAJ1193059.1"/>
    <property type="molecule type" value="Genomic_DNA"/>
</dbReference>
<accession>A0AAV7UYM7</accession>
<feature type="compositionally biased region" description="Polar residues" evidence="1">
    <location>
        <begin position="115"/>
        <end position="133"/>
    </location>
</feature>
<keyword evidence="3" id="KW-1185">Reference proteome</keyword>
<dbReference type="AlphaFoldDB" id="A0AAV7UYM7"/>
<feature type="region of interest" description="Disordered" evidence="1">
    <location>
        <begin position="29"/>
        <end position="67"/>
    </location>
</feature>
<proteinExistence type="predicted"/>
<evidence type="ECO:0000256" key="1">
    <source>
        <dbReference type="SAM" id="MobiDB-lite"/>
    </source>
</evidence>
<reference evidence="2" key="1">
    <citation type="journal article" date="2022" name="bioRxiv">
        <title>Sequencing and chromosome-scale assembly of the giantPleurodeles waltlgenome.</title>
        <authorList>
            <person name="Brown T."/>
            <person name="Elewa A."/>
            <person name="Iarovenko S."/>
            <person name="Subramanian E."/>
            <person name="Araus A.J."/>
            <person name="Petzold A."/>
            <person name="Susuki M."/>
            <person name="Suzuki K.-i.T."/>
            <person name="Hayashi T."/>
            <person name="Toyoda A."/>
            <person name="Oliveira C."/>
            <person name="Osipova E."/>
            <person name="Leigh N.D."/>
            <person name="Simon A."/>
            <person name="Yun M.H."/>
        </authorList>
    </citation>
    <scope>NUCLEOTIDE SEQUENCE</scope>
    <source>
        <strain evidence="2">20211129_DDA</strain>
        <tissue evidence="2">Liver</tissue>
    </source>
</reference>
<feature type="compositionally biased region" description="Pro residues" evidence="1">
    <location>
        <begin position="272"/>
        <end position="281"/>
    </location>
</feature>
<evidence type="ECO:0000313" key="3">
    <source>
        <dbReference type="Proteomes" id="UP001066276"/>
    </source>
</evidence>
<feature type="region of interest" description="Disordered" evidence="1">
    <location>
        <begin position="111"/>
        <end position="348"/>
    </location>
</feature>
<feature type="compositionally biased region" description="Low complexity" evidence="1">
    <location>
        <begin position="52"/>
        <end position="67"/>
    </location>
</feature>
<dbReference type="Proteomes" id="UP001066276">
    <property type="component" value="Chromosome 2_2"/>
</dbReference>
<organism evidence="2 3">
    <name type="scientific">Pleurodeles waltl</name>
    <name type="common">Iberian ribbed newt</name>
    <dbReference type="NCBI Taxonomy" id="8319"/>
    <lineage>
        <taxon>Eukaryota</taxon>
        <taxon>Metazoa</taxon>
        <taxon>Chordata</taxon>
        <taxon>Craniata</taxon>
        <taxon>Vertebrata</taxon>
        <taxon>Euteleostomi</taxon>
        <taxon>Amphibia</taxon>
        <taxon>Batrachia</taxon>
        <taxon>Caudata</taxon>
        <taxon>Salamandroidea</taxon>
        <taxon>Salamandridae</taxon>
        <taxon>Pleurodelinae</taxon>
        <taxon>Pleurodeles</taxon>
    </lineage>
</organism>
<sequence>MIRFAHNSALLVRYSCPKKGKIQSYLYPQTGSSQLSHPIRTTGPPASTRAQARTGAPRPAGLAAPAPHCIVTSTNSDSMILRLTKSPPGPHLDQHSDKEVVLQLQVPENHHEPTANFSSNSPLPNLRQQSPASSKVLPSITMPGLQLKSAKPCPGTALRGHSSAAHRVPQAVHTPVPSTCRPPRSTSQPHFSQGWPAGSTDEVLTRPSTPPGHPGPGANHSPAPQCSEGLKAQAGRRAPADRKIDNGRGATRPQEPQGPRGAATRSSCRTGPPEPHPPPAPRSRRHQHSRGSSPSKARERAEAKVKPARANQVSAPASITAAPHQSCHWGSPMAPLRSPPAGDRQQDK</sequence>
<feature type="compositionally biased region" description="Basic and acidic residues" evidence="1">
    <location>
        <begin position="296"/>
        <end position="305"/>
    </location>
</feature>